<organism evidence="1 2">
    <name type="scientific">Prymnesium parvum</name>
    <name type="common">Toxic golden alga</name>
    <dbReference type="NCBI Taxonomy" id="97485"/>
    <lineage>
        <taxon>Eukaryota</taxon>
        <taxon>Haptista</taxon>
        <taxon>Haptophyta</taxon>
        <taxon>Prymnesiophyceae</taxon>
        <taxon>Prymnesiales</taxon>
        <taxon>Prymnesiaceae</taxon>
        <taxon>Prymnesium</taxon>
    </lineage>
</organism>
<evidence type="ECO:0000313" key="2">
    <source>
        <dbReference type="Proteomes" id="UP001515480"/>
    </source>
</evidence>
<protein>
    <submittedName>
        <fullName evidence="1">Uncharacterized protein</fullName>
    </submittedName>
</protein>
<dbReference type="AlphaFoldDB" id="A0AB34IV33"/>
<accession>A0AB34IV33</accession>
<sequence length="677" mass="71646">MAQPPQLPAWPVFPPPALPSCVCADTWNTTDSPQCEETQYGCAWPACDGDDYAWCLVANAPCEGAFSPDDEPWIYCQSPPSSPPPPSVSSPPALPSCVCADTWSTTDSPQCEETQYGCAWPACDGDDYAWCLVANAPCEGAFSPDDEPWIYCQSPPSSPPPPSVSSPPALPSCVCADTWNTTDSPQCEETQYGCAWPACDGDDYAWCLVATAPCEGAFSPDDEPWIYCQSPPSSPPPPSVSSPPALPSCVCADTWSTTDSPQCEETQYGCAWPACDGDDYAWCLVANAPCEGAFSPDDEPWIYCQSPPSSPPPPSVSSPPALPSCVCADTWSTTDSPQCEETQYGCAWPACDGDDYAWCLVANAPCEGAFSPDDEPWIYCQSPPSSPPPPSVSSPPALPSCVCADTWSTTDSPQCEETQYGCAWPACDGDDYAWCLVANAPCEGAFSPDDEPWIYCQSPPSSPPPPSVSSPPALPSCVCADTWSTTDSPQCEETQYGCAWPACDGDDYAWCLVANAPCEGAFSPDDEPWIYCQSPPSSPPPPSVSSPPALPSCVCADTWSTTDSPQCEETQYGCAWPACDGDDYAWCLVANAPCEGAFSPDDEPWIYSQSPPSSPPPPSVSSPPALPSCVCADVLSTTDSPQCEETQYGCAWPACDGDDYAWDTPTAICAPASSLRV</sequence>
<keyword evidence="2" id="KW-1185">Reference proteome</keyword>
<evidence type="ECO:0000313" key="1">
    <source>
        <dbReference type="EMBL" id="KAL1507856.1"/>
    </source>
</evidence>
<comment type="caution">
    <text evidence="1">The sequence shown here is derived from an EMBL/GenBank/DDBJ whole genome shotgun (WGS) entry which is preliminary data.</text>
</comment>
<dbReference type="EMBL" id="JBGBPQ010000017">
    <property type="protein sequence ID" value="KAL1507856.1"/>
    <property type="molecule type" value="Genomic_DNA"/>
</dbReference>
<name>A0AB34IV33_PRYPA</name>
<reference evidence="1 2" key="1">
    <citation type="journal article" date="2024" name="Science">
        <title>Giant polyketide synthase enzymes in the biosynthesis of giant marine polyether toxins.</title>
        <authorList>
            <person name="Fallon T.R."/>
            <person name="Shende V.V."/>
            <person name="Wierzbicki I.H."/>
            <person name="Pendleton A.L."/>
            <person name="Watervoot N.F."/>
            <person name="Auber R.P."/>
            <person name="Gonzalez D.J."/>
            <person name="Wisecaver J.H."/>
            <person name="Moore B.S."/>
        </authorList>
    </citation>
    <scope>NUCLEOTIDE SEQUENCE [LARGE SCALE GENOMIC DNA]</scope>
    <source>
        <strain evidence="1 2">12B1</strain>
    </source>
</reference>
<gene>
    <name evidence="1" type="ORF">AB1Y20_007464</name>
</gene>
<dbReference type="Proteomes" id="UP001515480">
    <property type="component" value="Unassembled WGS sequence"/>
</dbReference>
<proteinExistence type="predicted"/>